<dbReference type="InterPro" id="IPR005084">
    <property type="entry name" value="CBM6"/>
</dbReference>
<accession>A0A4Y7TY44</accession>
<dbReference type="PANTHER" id="PTHR22925:SF3">
    <property type="entry name" value="GLYCOSYL HYDROLASE FAMILY PROTEIN 43"/>
    <property type="match status" value="1"/>
</dbReference>
<keyword evidence="8" id="KW-1185">Reference proteome</keyword>
<name>A0A4Y7TY44_COPMI</name>
<keyword evidence="5" id="KW-0732">Signal</keyword>
<dbReference type="InterPro" id="IPR023296">
    <property type="entry name" value="Glyco_hydro_beta-prop_sf"/>
</dbReference>
<dbReference type="CDD" id="cd04081">
    <property type="entry name" value="CBM35_galactosidase-like"/>
    <property type="match status" value="1"/>
</dbReference>
<dbReference type="Pfam" id="PF04616">
    <property type="entry name" value="Glyco_hydro_43"/>
    <property type="match status" value="1"/>
</dbReference>
<feature type="signal peptide" evidence="5">
    <location>
        <begin position="1"/>
        <end position="21"/>
    </location>
</feature>
<organism evidence="7 8">
    <name type="scientific">Coprinellus micaceus</name>
    <name type="common">Glistening ink-cap mushroom</name>
    <name type="synonym">Coprinus micaceus</name>
    <dbReference type="NCBI Taxonomy" id="71717"/>
    <lineage>
        <taxon>Eukaryota</taxon>
        <taxon>Fungi</taxon>
        <taxon>Dikarya</taxon>
        <taxon>Basidiomycota</taxon>
        <taxon>Agaricomycotina</taxon>
        <taxon>Agaricomycetes</taxon>
        <taxon>Agaricomycetidae</taxon>
        <taxon>Agaricales</taxon>
        <taxon>Agaricineae</taxon>
        <taxon>Psathyrellaceae</taxon>
        <taxon>Coprinellus</taxon>
    </lineage>
</organism>
<keyword evidence="2 4" id="KW-0378">Hydrolase</keyword>
<reference evidence="7 8" key="1">
    <citation type="journal article" date="2019" name="Nat. Ecol. Evol.">
        <title>Megaphylogeny resolves global patterns of mushroom evolution.</title>
        <authorList>
            <person name="Varga T."/>
            <person name="Krizsan K."/>
            <person name="Foldi C."/>
            <person name="Dima B."/>
            <person name="Sanchez-Garcia M."/>
            <person name="Sanchez-Ramirez S."/>
            <person name="Szollosi G.J."/>
            <person name="Szarkandi J.G."/>
            <person name="Papp V."/>
            <person name="Albert L."/>
            <person name="Andreopoulos W."/>
            <person name="Angelini C."/>
            <person name="Antonin V."/>
            <person name="Barry K.W."/>
            <person name="Bougher N.L."/>
            <person name="Buchanan P."/>
            <person name="Buyck B."/>
            <person name="Bense V."/>
            <person name="Catcheside P."/>
            <person name="Chovatia M."/>
            <person name="Cooper J."/>
            <person name="Damon W."/>
            <person name="Desjardin D."/>
            <person name="Finy P."/>
            <person name="Geml J."/>
            <person name="Haridas S."/>
            <person name="Hughes K."/>
            <person name="Justo A."/>
            <person name="Karasinski D."/>
            <person name="Kautmanova I."/>
            <person name="Kiss B."/>
            <person name="Kocsube S."/>
            <person name="Kotiranta H."/>
            <person name="LaButti K.M."/>
            <person name="Lechner B.E."/>
            <person name="Liimatainen K."/>
            <person name="Lipzen A."/>
            <person name="Lukacs Z."/>
            <person name="Mihaltcheva S."/>
            <person name="Morgado L.N."/>
            <person name="Niskanen T."/>
            <person name="Noordeloos M.E."/>
            <person name="Ohm R.A."/>
            <person name="Ortiz-Santana B."/>
            <person name="Ovrebo C."/>
            <person name="Racz N."/>
            <person name="Riley R."/>
            <person name="Savchenko A."/>
            <person name="Shiryaev A."/>
            <person name="Soop K."/>
            <person name="Spirin V."/>
            <person name="Szebenyi C."/>
            <person name="Tomsovsky M."/>
            <person name="Tulloss R.E."/>
            <person name="Uehling J."/>
            <person name="Grigoriev I.V."/>
            <person name="Vagvolgyi C."/>
            <person name="Papp T."/>
            <person name="Martin F.M."/>
            <person name="Miettinen O."/>
            <person name="Hibbett D.S."/>
            <person name="Nagy L.G."/>
        </authorList>
    </citation>
    <scope>NUCLEOTIDE SEQUENCE [LARGE SCALE GENOMIC DNA]</scope>
    <source>
        <strain evidence="7 8">FP101781</strain>
    </source>
</reference>
<gene>
    <name evidence="7" type="ORF">FA13DRAFT_1785355</name>
</gene>
<dbReference type="Gene3D" id="2.115.10.20">
    <property type="entry name" value="Glycosyl hydrolase domain, family 43"/>
    <property type="match status" value="1"/>
</dbReference>
<evidence type="ECO:0000256" key="5">
    <source>
        <dbReference type="SAM" id="SignalP"/>
    </source>
</evidence>
<evidence type="ECO:0000256" key="3">
    <source>
        <dbReference type="ARBA" id="ARBA00023295"/>
    </source>
</evidence>
<dbReference type="AlphaFoldDB" id="A0A4Y7TY44"/>
<dbReference type="InterPro" id="IPR006710">
    <property type="entry name" value="Glyco_hydro_43"/>
</dbReference>
<dbReference type="PROSITE" id="PS51175">
    <property type="entry name" value="CBM6"/>
    <property type="match status" value="1"/>
</dbReference>
<evidence type="ECO:0000313" key="7">
    <source>
        <dbReference type="EMBL" id="TEB39093.1"/>
    </source>
</evidence>
<feature type="chain" id="PRO_5021313696" evidence="5">
    <location>
        <begin position="22"/>
        <end position="443"/>
    </location>
</feature>
<comment type="caution">
    <text evidence="7">The sequence shown here is derived from an EMBL/GenBank/DDBJ whole genome shotgun (WGS) entry which is preliminary data.</text>
</comment>
<dbReference type="OrthoDB" id="9970295at2759"/>
<dbReference type="PANTHER" id="PTHR22925">
    <property type="entry name" value="GLYCOSYL HYDROLASE 43 FAMILY MEMBER"/>
    <property type="match status" value="1"/>
</dbReference>
<dbReference type="Gene3D" id="2.60.120.260">
    <property type="entry name" value="Galactose-binding domain-like"/>
    <property type="match status" value="1"/>
</dbReference>
<evidence type="ECO:0000256" key="1">
    <source>
        <dbReference type="ARBA" id="ARBA00009865"/>
    </source>
</evidence>
<dbReference type="GO" id="GO:0004553">
    <property type="term" value="F:hydrolase activity, hydrolyzing O-glycosyl compounds"/>
    <property type="evidence" value="ECO:0007669"/>
    <property type="project" value="InterPro"/>
</dbReference>
<keyword evidence="3 4" id="KW-0326">Glycosidase</keyword>
<dbReference type="STRING" id="71717.A0A4Y7TY44"/>
<dbReference type="Proteomes" id="UP000298030">
    <property type="component" value="Unassembled WGS sequence"/>
</dbReference>
<sequence length="443" mass="47524">MFYKASLLAFASIASSSLSNAAVIVPGATWTDTSGNVIQAHGGGILKAGSTWYWHGEDKTHNSVPDLMTWTRQNDALTPISGTSISTSNIVERPKVIYNRNNAEYVMWFHSDSSNYGAAQVGVATAKSACGPFSYRGSFRPLNVESRDMGVYVDDDAAQTAYLLFASDNNQNFKIARMDSSYYNVTTLVSTIPRSTLESPGIVKRNGVYHLFASKTTGWDPNANKVITANSLAGPWGAENDIAPRATRTYFSQNTFNLPVSNNVAVYMGDRWRPQQLGGSRYIWYPMVWGNNNLPTIVPADVWRVDFGTGAHIVAAGTTYEAERGTLSGPARLLNNTGFSGGTAVGYIGNGGSVTINNVQGNGADQWISFYYANADSGWRNTTISVNGGSAVRVDQPNTGGGGVVLSVPVKIFLRSGVNSITVGAGQSNYAADLDKIVVYTDT</sequence>
<evidence type="ECO:0000256" key="2">
    <source>
        <dbReference type="ARBA" id="ARBA00022801"/>
    </source>
</evidence>
<dbReference type="SUPFAM" id="SSF75005">
    <property type="entry name" value="Arabinanase/levansucrase/invertase"/>
    <property type="match status" value="1"/>
</dbReference>
<evidence type="ECO:0000313" key="8">
    <source>
        <dbReference type="Proteomes" id="UP000298030"/>
    </source>
</evidence>
<dbReference type="InterPro" id="IPR008979">
    <property type="entry name" value="Galactose-bd-like_sf"/>
</dbReference>
<evidence type="ECO:0000259" key="6">
    <source>
        <dbReference type="PROSITE" id="PS51175"/>
    </source>
</evidence>
<dbReference type="EMBL" id="QPFP01000002">
    <property type="protein sequence ID" value="TEB39093.1"/>
    <property type="molecule type" value="Genomic_DNA"/>
</dbReference>
<evidence type="ECO:0000256" key="4">
    <source>
        <dbReference type="RuleBase" id="RU361187"/>
    </source>
</evidence>
<dbReference type="GO" id="GO:0005975">
    <property type="term" value="P:carbohydrate metabolic process"/>
    <property type="evidence" value="ECO:0007669"/>
    <property type="project" value="InterPro"/>
</dbReference>
<dbReference type="SUPFAM" id="SSF49785">
    <property type="entry name" value="Galactose-binding domain-like"/>
    <property type="match status" value="1"/>
</dbReference>
<comment type="similarity">
    <text evidence="1 4">Belongs to the glycosyl hydrolase 43 family.</text>
</comment>
<proteinExistence type="inferred from homology"/>
<dbReference type="GO" id="GO:0030246">
    <property type="term" value="F:carbohydrate binding"/>
    <property type="evidence" value="ECO:0007669"/>
    <property type="project" value="InterPro"/>
</dbReference>
<protein>
    <submittedName>
        <fullName evidence="7">Galactan 1,3-beta-galactosidase</fullName>
    </submittedName>
</protein>
<feature type="domain" description="CBM6" evidence="6">
    <location>
        <begin position="318"/>
        <end position="440"/>
    </location>
</feature>
<dbReference type="CDD" id="cd18821">
    <property type="entry name" value="GH43_Pc3Gal43A-like"/>
    <property type="match status" value="1"/>
</dbReference>